<reference evidence="2 3" key="1">
    <citation type="journal article" date="2020" name="Sci. Rep.">
        <title>A novel cyanobacterial geosmin producer, revising GeoA distribution and dispersion patterns in Bacteria.</title>
        <authorList>
            <person name="Churro C."/>
            <person name="Semedo-Aguiar A.P."/>
            <person name="Silva A.D."/>
            <person name="Pereira-Leal J.B."/>
            <person name="Leite R.B."/>
        </authorList>
    </citation>
    <scope>NUCLEOTIDE SEQUENCE [LARGE SCALE GENOMIC DNA]</scope>
    <source>
        <strain evidence="2 3">IPMA8</strain>
    </source>
</reference>
<dbReference type="RefSeq" id="WP_172190752.1">
    <property type="nucleotide sequence ID" value="NZ_CAWPPK010000006.1"/>
</dbReference>
<evidence type="ECO:0000313" key="3">
    <source>
        <dbReference type="Proteomes" id="UP000702425"/>
    </source>
</evidence>
<feature type="region of interest" description="Disordered" evidence="1">
    <location>
        <begin position="1"/>
        <end position="57"/>
    </location>
</feature>
<name>A0ABX2D2Q4_9CYAN</name>
<accession>A0ABX2D2Q4</accession>
<evidence type="ECO:0000256" key="1">
    <source>
        <dbReference type="SAM" id="MobiDB-lite"/>
    </source>
</evidence>
<gene>
    <name evidence="2" type="ORF">E5S67_04655</name>
</gene>
<protein>
    <submittedName>
        <fullName evidence="2">Uncharacterized protein</fullName>
    </submittedName>
</protein>
<proteinExistence type="predicted"/>
<comment type="caution">
    <text evidence="2">The sequence shown here is derived from an EMBL/GenBank/DDBJ whole genome shotgun (WGS) entry which is preliminary data.</text>
</comment>
<dbReference type="Proteomes" id="UP000702425">
    <property type="component" value="Unassembled WGS sequence"/>
</dbReference>
<dbReference type="EMBL" id="SRRZ01000103">
    <property type="protein sequence ID" value="NQE36889.1"/>
    <property type="molecule type" value="Genomic_DNA"/>
</dbReference>
<evidence type="ECO:0000313" key="2">
    <source>
        <dbReference type="EMBL" id="NQE36889.1"/>
    </source>
</evidence>
<keyword evidence="3" id="KW-1185">Reference proteome</keyword>
<sequence>MISSQDWTVPEAASQKIPESWGDAQPNKKKPGWRWGDPANQGNGVRIDRGDADSSFPSQQVDHVILRKDGQVIGKNGQPIAGSIKNNPTEAHIPLDEWLQWQTWYAP</sequence>
<organism evidence="2 3">
    <name type="scientific">Microcoleus asticus IPMA8</name>
    <dbReference type="NCBI Taxonomy" id="2563858"/>
    <lineage>
        <taxon>Bacteria</taxon>
        <taxon>Bacillati</taxon>
        <taxon>Cyanobacteriota</taxon>
        <taxon>Cyanophyceae</taxon>
        <taxon>Oscillatoriophycideae</taxon>
        <taxon>Oscillatoriales</taxon>
        <taxon>Microcoleaceae</taxon>
        <taxon>Microcoleus</taxon>
        <taxon>Microcoleus asticus</taxon>
    </lineage>
</organism>